<dbReference type="PANTHER" id="PTHR24412">
    <property type="entry name" value="KELCH PROTEIN"/>
    <property type="match status" value="1"/>
</dbReference>
<evidence type="ECO:0000313" key="4">
    <source>
        <dbReference type="EMBL" id="CAH1277427.1"/>
    </source>
</evidence>
<comment type="caution">
    <text evidence="4">The sequence shown here is derived from an EMBL/GenBank/DDBJ whole genome shotgun (WGS) entry which is preliminary data.</text>
</comment>
<dbReference type="Pfam" id="PF07707">
    <property type="entry name" value="BACK"/>
    <property type="match status" value="1"/>
</dbReference>
<dbReference type="InterPro" id="IPR011705">
    <property type="entry name" value="BACK"/>
</dbReference>
<dbReference type="EMBL" id="CAKMNS010000308">
    <property type="protein sequence ID" value="CAH1277427.1"/>
    <property type="molecule type" value="Genomic_DNA"/>
</dbReference>
<dbReference type="Pfam" id="PF00651">
    <property type="entry name" value="BTB"/>
    <property type="match status" value="1"/>
</dbReference>
<dbReference type="SUPFAM" id="SSF54695">
    <property type="entry name" value="POZ domain"/>
    <property type="match status" value="1"/>
</dbReference>
<evidence type="ECO:0000313" key="5">
    <source>
        <dbReference type="Proteomes" id="UP000838412"/>
    </source>
</evidence>
<dbReference type="AlphaFoldDB" id="A0A8S4MND1"/>
<gene>
    <name evidence="4" type="primary">KLHL17</name>
    <name evidence="4" type="ORF">BLAG_LOCUS26215</name>
</gene>
<accession>A0A8S4MND1</accession>
<dbReference type="OrthoDB" id="6418787at2759"/>
<evidence type="ECO:0000259" key="3">
    <source>
        <dbReference type="PROSITE" id="PS50097"/>
    </source>
</evidence>
<dbReference type="Gene3D" id="3.30.710.10">
    <property type="entry name" value="Potassium Channel Kv1.1, Chain A"/>
    <property type="match status" value="1"/>
</dbReference>
<dbReference type="Proteomes" id="UP000838412">
    <property type="component" value="Unassembled WGS sequence"/>
</dbReference>
<keyword evidence="1" id="KW-0880">Kelch repeat</keyword>
<dbReference type="InterPro" id="IPR000210">
    <property type="entry name" value="BTB/POZ_dom"/>
</dbReference>
<dbReference type="Gene3D" id="1.25.40.420">
    <property type="match status" value="1"/>
</dbReference>
<feature type="domain" description="BTB" evidence="3">
    <location>
        <begin position="1"/>
        <end position="40"/>
    </location>
</feature>
<evidence type="ECO:0000256" key="1">
    <source>
        <dbReference type="ARBA" id="ARBA00022441"/>
    </source>
</evidence>
<proteinExistence type="predicted"/>
<organism evidence="4 5">
    <name type="scientific">Branchiostoma lanceolatum</name>
    <name type="common">Common lancelet</name>
    <name type="synonym">Amphioxus lanceolatum</name>
    <dbReference type="NCBI Taxonomy" id="7740"/>
    <lineage>
        <taxon>Eukaryota</taxon>
        <taxon>Metazoa</taxon>
        <taxon>Chordata</taxon>
        <taxon>Cephalochordata</taxon>
        <taxon>Leptocardii</taxon>
        <taxon>Amphioxiformes</taxon>
        <taxon>Branchiostomatidae</taxon>
        <taxon>Branchiostoma</taxon>
    </lineage>
</organism>
<keyword evidence="2" id="KW-0677">Repeat</keyword>
<dbReference type="PROSITE" id="PS50097">
    <property type="entry name" value="BTB"/>
    <property type="match status" value="1"/>
</dbReference>
<dbReference type="InterPro" id="IPR011333">
    <property type="entry name" value="SKP1/BTB/POZ_sf"/>
</dbReference>
<reference evidence="4" key="1">
    <citation type="submission" date="2022-01" db="EMBL/GenBank/DDBJ databases">
        <authorList>
            <person name="Braso-Vives M."/>
        </authorList>
    </citation>
    <scope>NUCLEOTIDE SEQUENCE</scope>
</reference>
<sequence length="142" mass="16063">MFSTNLLESKAKVITLHDIDSSSFSKLLDFVYTGEIQIGKDDVQDILQVAHILQVEQVLEYWDMFIQRNLCPSNSVGVMLLANMYGLSSLKTSARRLVMTRFSEVGQSEGFLSLSTKQLLDLLEDKELRVANEDEIALSVMR</sequence>
<dbReference type="PANTHER" id="PTHR24412:SF272">
    <property type="entry name" value="KELCH-LIKE PROTEIN DIABLO"/>
    <property type="match status" value="1"/>
</dbReference>
<keyword evidence="5" id="KW-1185">Reference proteome</keyword>
<name>A0A8S4MND1_BRALA</name>
<evidence type="ECO:0000256" key="2">
    <source>
        <dbReference type="ARBA" id="ARBA00022737"/>
    </source>
</evidence>
<protein>
    <submittedName>
        <fullName evidence="4">KLHL17 protein</fullName>
    </submittedName>
</protein>